<dbReference type="KEGG" id="dtl:H8F01_20150"/>
<feature type="domain" description="HTH araC/xylS-type" evidence="4">
    <location>
        <begin position="171"/>
        <end position="272"/>
    </location>
</feature>
<evidence type="ECO:0000256" key="3">
    <source>
        <dbReference type="ARBA" id="ARBA00023163"/>
    </source>
</evidence>
<keyword evidence="6" id="KW-1185">Reference proteome</keyword>
<dbReference type="Pfam" id="PF12833">
    <property type="entry name" value="HTH_18"/>
    <property type="match status" value="1"/>
</dbReference>
<dbReference type="PANTHER" id="PTHR47894:SF4">
    <property type="entry name" value="HTH-TYPE TRANSCRIPTIONAL REGULATOR GADX"/>
    <property type="match status" value="1"/>
</dbReference>
<gene>
    <name evidence="5" type="ORF">H8F01_20150</name>
</gene>
<dbReference type="InterPro" id="IPR018060">
    <property type="entry name" value="HTH_AraC"/>
</dbReference>
<dbReference type="GO" id="GO:0003700">
    <property type="term" value="F:DNA-binding transcription factor activity"/>
    <property type="evidence" value="ECO:0007669"/>
    <property type="project" value="InterPro"/>
</dbReference>
<dbReference type="RefSeq" id="WP_187056786.1">
    <property type="nucleotide sequence ID" value="NZ_CP060412.1"/>
</dbReference>
<accession>A0A7G8Q3G6</accession>
<dbReference type="PANTHER" id="PTHR47894">
    <property type="entry name" value="HTH-TYPE TRANSCRIPTIONAL REGULATOR GADX"/>
    <property type="match status" value="1"/>
</dbReference>
<evidence type="ECO:0000259" key="4">
    <source>
        <dbReference type="PROSITE" id="PS01124"/>
    </source>
</evidence>
<organism evidence="5 6">
    <name type="scientific">Dyella telluris</name>
    <dbReference type="NCBI Taxonomy" id="2763498"/>
    <lineage>
        <taxon>Bacteria</taxon>
        <taxon>Pseudomonadati</taxon>
        <taxon>Pseudomonadota</taxon>
        <taxon>Gammaproteobacteria</taxon>
        <taxon>Lysobacterales</taxon>
        <taxon>Rhodanobacteraceae</taxon>
        <taxon>Dyella</taxon>
    </lineage>
</organism>
<dbReference type="PROSITE" id="PS01124">
    <property type="entry name" value="HTH_ARAC_FAMILY_2"/>
    <property type="match status" value="1"/>
</dbReference>
<evidence type="ECO:0000313" key="5">
    <source>
        <dbReference type="EMBL" id="QNK01324.1"/>
    </source>
</evidence>
<keyword evidence="1" id="KW-0805">Transcription regulation</keyword>
<dbReference type="EMBL" id="CP060412">
    <property type="protein sequence ID" value="QNK01324.1"/>
    <property type="molecule type" value="Genomic_DNA"/>
</dbReference>
<reference evidence="5 6" key="1">
    <citation type="submission" date="2020-08" db="EMBL/GenBank/DDBJ databases">
        <title>Dyella sp. G9 isolated from forest soil.</title>
        <authorList>
            <person name="Fu J."/>
            <person name="Qiu L."/>
        </authorList>
    </citation>
    <scope>NUCLEOTIDE SEQUENCE [LARGE SCALE GENOMIC DNA]</scope>
    <source>
        <strain evidence="5 6">G9</strain>
    </source>
</reference>
<proteinExistence type="predicted"/>
<name>A0A7G8Q3G6_9GAMM</name>
<sequence length="278" mass="29707">MSTTDAHLASIALGPLTLECDTAFWGGIGDTADRLSGDVYHLLFNHGIPRLLPGPAQRTLNTGEAVVLDEQMFAHFALGQSAGIMHWLLPNEWLHERVASPRQLLGEPMRDQSRWAAALNAFLAQLSGEVIHSGPVAPAILAAQIGTLLALVAEANHRDVSPTPLAADLGDRVKASILERCSDPGITAPAIASSLGISARTMHRALAKSEDTFGGLLMESRIHLAERMLGSPNFRHVSVAEIGKRAGFKDPSHFTKVFRRLRSVSPAEAQRLAGEGSG</sequence>
<dbReference type="GO" id="GO:0000976">
    <property type="term" value="F:transcription cis-regulatory region binding"/>
    <property type="evidence" value="ECO:0007669"/>
    <property type="project" value="TreeGrafter"/>
</dbReference>
<evidence type="ECO:0000256" key="1">
    <source>
        <dbReference type="ARBA" id="ARBA00023015"/>
    </source>
</evidence>
<keyword evidence="2" id="KW-0238">DNA-binding</keyword>
<dbReference type="SUPFAM" id="SSF46689">
    <property type="entry name" value="Homeodomain-like"/>
    <property type="match status" value="1"/>
</dbReference>
<dbReference type="SMART" id="SM00342">
    <property type="entry name" value="HTH_ARAC"/>
    <property type="match status" value="1"/>
</dbReference>
<dbReference type="GO" id="GO:0005829">
    <property type="term" value="C:cytosol"/>
    <property type="evidence" value="ECO:0007669"/>
    <property type="project" value="TreeGrafter"/>
</dbReference>
<dbReference type="Proteomes" id="UP000515873">
    <property type="component" value="Chromosome"/>
</dbReference>
<dbReference type="Gene3D" id="1.10.10.60">
    <property type="entry name" value="Homeodomain-like"/>
    <property type="match status" value="1"/>
</dbReference>
<evidence type="ECO:0000313" key="6">
    <source>
        <dbReference type="Proteomes" id="UP000515873"/>
    </source>
</evidence>
<evidence type="ECO:0000256" key="2">
    <source>
        <dbReference type="ARBA" id="ARBA00023125"/>
    </source>
</evidence>
<keyword evidence="3" id="KW-0804">Transcription</keyword>
<dbReference type="AlphaFoldDB" id="A0A7G8Q3G6"/>
<protein>
    <submittedName>
        <fullName evidence="5">Helix-turn-helix transcriptional regulator</fullName>
    </submittedName>
</protein>
<dbReference type="InterPro" id="IPR009057">
    <property type="entry name" value="Homeodomain-like_sf"/>
</dbReference>